<keyword evidence="1 5" id="KW-0805">Transcription regulation</keyword>
<evidence type="ECO:0000313" key="9">
    <source>
        <dbReference type="EMBL" id="MEQ3554852.1"/>
    </source>
</evidence>
<dbReference type="InterPro" id="IPR013324">
    <property type="entry name" value="RNA_pol_sigma_r3/r4-like"/>
</dbReference>
<dbReference type="PANTHER" id="PTHR30385">
    <property type="entry name" value="SIGMA FACTOR F FLAGELLAR"/>
    <property type="match status" value="1"/>
</dbReference>
<feature type="compositionally biased region" description="Low complexity" evidence="6">
    <location>
        <begin position="74"/>
        <end position="94"/>
    </location>
</feature>
<keyword evidence="10" id="KW-1185">Reference proteome</keyword>
<evidence type="ECO:0000256" key="6">
    <source>
        <dbReference type="SAM" id="MobiDB-lite"/>
    </source>
</evidence>
<dbReference type="InterPro" id="IPR014284">
    <property type="entry name" value="RNA_pol_sigma-70_dom"/>
</dbReference>
<accession>A0ABV1KK78</accession>
<keyword evidence="4 5" id="KW-0804">Transcription</keyword>
<evidence type="ECO:0000256" key="1">
    <source>
        <dbReference type="ARBA" id="ARBA00023015"/>
    </source>
</evidence>
<dbReference type="Gene3D" id="1.10.1740.10">
    <property type="match status" value="1"/>
</dbReference>
<keyword evidence="2 5" id="KW-0731">Sigma factor</keyword>
<dbReference type="PROSITE" id="PS00715">
    <property type="entry name" value="SIGMA70_1"/>
    <property type="match status" value="1"/>
</dbReference>
<dbReference type="Proteomes" id="UP001494902">
    <property type="component" value="Unassembled WGS sequence"/>
</dbReference>
<name>A0ABV1KK78_9PSEU</name>
<dbReference type="Gene3D" id="1.20.140.160">
    <property type="match status" value="1"/>
</dbReference>
<evidence type="ECO:0000256" key="3">
    <source>
        <dbReference type="ARBA" id="ARBA00023125"/>
    </source>
</evidence>
<feature type="domain" description="RNA polymerase sigma-70" evidence="8">
    <location>
        <begin position="311"/>
        <end position="337"/>
    </location>
</feature>
<dbReference type="RefSeq" id="WP_349301922.1">
    <property type="nucleotide sequence ID" value="NZ_JBEDNQ010000018.1"/>
</dbReference>
<dbReference type="InterPro" id="IPR000943">
    <property type="entry name" value="RNA_pol_sigma70"/>
</dbReference>
<dbReference type="Pfam" id="PF04545">
    <property type="entry name" value="Sigma70_r4"/>
    <property type="match status" value="1"/>
</dbReference>
<evidence type="ECO:0000256" key="5">
    <source>
        <dbReference type="RuleBase" id="RU362124"/>
    </source>
</evidence>
<gene>
    <name evidence="9" type="ORF">WIS52_30685</name>
</gene>
<dbReference type="PANTHER" id="PTHR30385:SF7">
    <property type="entry name" value="RNA POLYMERASE SIGMA FACTOR FLIA"/>
    <property type="match status" value="1"/>
</dbReference>
<dbReference type="NCBIfam" id="TIGR02937">
    <property type="entry name" value="sigma70-ECF"/>
    <property type="match status" value="1"/>
</dbReference>
<feature type="compositionally biased region" description="Gly residues" evidence="6">
    <location>
        <begin position="63"/>
        <end position="73"/>
    </location>
</feature>
<dbReference type="SUPFAM" id="SSF88659">
    <property type="entry name" value="Sigma3 and sigma4 domains of RNA polymerase sigma factors"/>
    <property type="match status" value="2"/>
</dbReference>
<dbReference type="InterPro" id="IPR012845">
    <property type="entry name" value="RNA_pol_sigma_FliA_WhiG"/>
</dbReference>
<proteinExistence type="inferred from homology"/>
<dbReference type="PROSITE" id="PS00716">
    <property type="entry name" value="SIGMA70_2"/>
    <property type="match status" value="1"/>
</dbReference>
<dbReference type="InterPro" id="IPR013325">
    <property type="entry name" value="RNA_pol_sigma_r2"/>
</dbReference>
<dbReference type="PRINTS" id="PR00046">
    <property type="entry name" value="SIGMA70FCT"/>
</dbReference>
<evidence type="ECO:0000259" key="7">
    <source>
        <dbReference type="PROSITE" id="PS00715"/>
    </source>
</evidence>
<keyword evidence="3 5" id="KW-0238">DNA-binding</keyword>
<protein>
    <recommendedName>
        <fullName evidence="5">RNA polymerase sigma factor</fullName>
    </recommendedName>
</protein>
<feature type="region of interest" description="Disordered" evidence="6">
    <location>
        <begin position="1"/>
        <end position="104"/>
    </location>
</feature>
<dbReference type="NCBIfam" id="TIGR02479">
    <property type="entry name" value="FliA_WhiG"/>
    <property type="match status" value="1"/>
</dbReference>
<dbReference type="SUPFAM" id="SSF88946">
    <property type="entry name" value="Sigma2 domain of RNA polymerase sigma factors"/>
    <property type="match status" value="1"/>
</dbReference>
<dbReference type="NCBIfam" id="NF005413">
    <property type="entry name" value="PRK06986.1"/>
    <property type="match status" value="1"/>
</dbReference>
<dbReference type="CDD" id="cd06171">
    <property type="entry name" value="Sigma70_r4"/>
    <property type="match status" value="1"/>
</dbReference>
<sequence>MSRPTLGREASPPTSARTDQFPRVLASALDRTAQGAPALPPPALAAVPEWIEEHPRPPEGAPAGHGPGGGGTPLAGFGVPVAGGPAAGDTPGAAQDHPFETVEPDSRPLWREFLAHRDPSARRRLVEYHASLVRGVGTKLATRLPSSIELADLLQVGTFGLMEAVDRFDPARGVRFEGYAAQRIRGAMLDELRAQDWVPRTVRARVREIERAREAVRSRGAGQPSDRELAAELGIRVRELRQASRPMHLVSAESLADGGTGGIATLAADDGVDPVVVALRAETGAELRTAISLLGERDRLVLQLYYLEDHTLAEIGALLGVTESRVCQLHSRMLTRLRGRLEAPLAG</sequence>
<evidence type="ECO:0000256" key="2">
    <source>
        <dbReference type="ARBA" id="ARBA00023082"/>
    </source>
</evidence>
<reference evidence="9 10" key="1">
    <citation type="submission" date="2024-03" db="EMBL/GenBank/DDBJ databases">
        <title>Draft genome sequence of Pseudonocardia nematodicida JCM 31783.</title>
        <authorList>
            <person name="Butdee W."/>
            <person name="Duangmal K."/>
        </authorList>
    </citation>
    <scope>NUCLEOTIDE SEQUENCE [LARGE SCALE GENOMIC DNA]</scope>
    <source>
        <strain evidence="9 10">JCM 31783</strain>
    </source>
</reference>
<dbReference type="InterPro" id="IPR007630">
    <property type="entry name" value="RNA_pol_sigma70_r4"/>
</dbReference>
<comment type="function">
    <text evidence="5">Sigma factors are initiation factors that promote the attachment of RNA polymerase to specific initiation sites and are then released.</text>
</comment>
<dbReference type="InterPro" id="IPR007627">
    <property type="entry name" value="RNA_pol_sigma70_r2"/>
</dbReference>
<dbReference type="Pfam" id="PF04542">
    <property type="entry name" value="Sigma70_r2"/>
    <property type="match status" value="1"/>
</dbReference>
<evidence type="ECO:0000259" key="8">
    <source>
        <dbReference type="PROSITE" id="PS00716"/>
    </source>
</evidence>
<comment type="similarity">
    <text evidence="5">Belongs to the sigma-70 factor family.</text>
</comment>
<organism evidence="9 10">
    <name type="scientific">Pseudonocardia nematodicida</name>
    <dbReference type="NCBI Taxonomy" id="1206997"/>
    <lineage>
        <taxon>Bacteria</taxon>
        <taxon>Bacillati</taxon>
        <taxon>Actinomycetota</taxon>
        <taxon>Actinomycetes</taxon>
        <taxon>Pseudonocardiales</taxon>
        <taxon>Pseudonocardiaceae</taxon>
        <taxon>Pseudonocardia</taxon>
    </lineage>
</organism>
<comment type="caution">
    <text evidence="9">The sequence shown here is derived from an EMBL/GenBank/DDBJ whole genome shotgun (WGS) entry which is preliminary data.</text>
</comment>
<feature type="domain" description="RNA polymerase sigma-70" evidence="7">
    <location>
        <begin position="152"/>
        <end position="165"/>
    </location>
</feature>
<evidence type="ECO:0000313" key="10">
    <source>
        <dbReference type="Proteomes" id="UP001494902"/>
    </source>
</evidence>
<dbReference type="EMBL" id="JBEDNQ010000018">
    <property type="protein sequence ID" value="MEQ3554852.1"/>
    <property type="molecule type" value="Genomic_DNA"/>
</dbReference>
<evidence type="ECO:0000256" key="4">
    <source>
        <dbReference type="ARBA" id="ARBA00023163"/>
    </source>
</evidence>